<evidence type="ECO:0000313" key="6">
    <source>
        <dbReference type="EMBL" id="OLT99569.1"/>
    </source>
</evidence>
<dbReference type="GO" id="GO:0070292">
    <property type="term" value="P:N-acylphosphatidylethanolamine metabolic process"/>
    <property type="evidence" value="ECO:0007669"/>
    <property type="project" value="TreeGrafter"/>
</dbReference>
<feature type="domain" description="LRAT" evidence="4">
    <location>
        <begin position="63"/>
        <end position="162"/>
    </location>
</feature>
<evidence type="ECO:0000256" key="1">
    <source>
        <dbReference type="ARBA" id="ARBA00022679"/>
    </source>
</evidence>
<evidence type="ECO:0000259" key="4">
    <source>
        <dbReference type="PROSITE" id="PS51934"/>
    </source>
</evidence>
<evidence type="ECO:0000313" key="10">
    <source>
        <dbReference type="Proteomes" id="UP000460142"/>
    </source>
</evidence>
<dbReference type="PANTHER" id="PTHR13943:SF77">
    <property type="entry name" value="LRAT DOMAIN-CONTAINING PROTEIN"/>
    <property type="match status" value="1"/>
</dbReference>
<proteinExistence type="predicted"/>
<evidence type="ECO:0000313" key="7">
    <source>
        <dbReference type="EMBL" id="SDP54728.1"/>
    </source>
</evidence>
<dbReference type="Proteomes" id="UP000460142">
    <property type="component" value="Unassembled WGS sequence"/>
</dbReference>
<dbReference type="PANTHER" id="PTHR13943">
    <property type="entry name" value="HRAS-LIKE SUPPRESSOR - RELATED"/>
    <property type="match status" value="1"/>
</dbReference>
<reference evidence="8" key="2">
    <citation type="submission" date="2017-01" db="EMBL/GenBank/DDBJ databases">
        <authorList>
            <person name="Poblete-Castro I."/>
        </authorList>
    </citation>
    <scope>NUCLEOTIDE SEQUENCE [LARGE SCALE GENOMIC DNA]</scope>
    <source>
        <strain evidence="8">DSM 18361 / CCUG 53116 / MT1</strain>
    </source>
</reference>
<dbReference type="RefSeq" id="WP_075948952.1">
    <property type="nucleotide sequence ID" value="NZ_LT629709.1"/>
</dbReference>
<keyword evidence="7" id="KW-0012">Acyltransferase</keyword>
<keyword evidence="2" id="KW-0378">Hydrolase</keyword>
<reference evidence="6" key="3">
    <citation type="submission" date="2017-01" db="EMBL/GenBank/DDBJ databases">
        <authorList>
            <person name="Mah S.A."/>
            <person name="Swanson W.J."/>
            <person name="Moy G.W."/>
            <person name="Vacquier V.D."/>
        </authorList>
    </citation>
    <scope>NUCLEOTIDE SEQUENCE [LARGE SCALE GENOMIC DNA]</scope>
    <source>
        <strain evidence="6">MT1</strain>
    </source>
</reference>
<sequence length="186" mass="20905">MKNSIANLIEGFSLLRSKALELLRLTTSVLGRYSDARLLHSYLLAEPLLNSERAFVHSPVGSHLISPRRFYIHHGIHLGGGRVAHYAGYSGSIKPGPIEVTDLESFAGGRPVWILQERSEYSSAEIVSRARSRVGERHYRIFSNNCEHFCSWCTRGKSYSVQVEALLRSPRGFFSMISALQPRFIA</sequence>
<dbReference type="OrthoDB" id="9812095at2"/>
<accession>A0A1H0TM61</accession>
<reference evidence="7 9" key="1">
    <citation type="submission" date="2016-10" db="EMBL/GenBank/DDBJ databases">
        <authorList>
            <person name="de Groot N.N."/>
        </authorList>
    </citation>
    <scope>NUCLEOTIDE SEQUENCE [LARGE SCALE GENOMIC DNA]</scope>
    <source>
        <strain evidence="7 9">BS3776</strain>
    </source>
</reference>
<evidence type="ECO:0000313" key="5">
    <source>
        <dbReference type="EMBL" id="KAB0480995.1"/>
    </source>
</evidence>
<organism evidence="7 9">
    <name type="scientific">Pseudomonas reinekei</name>
    <dbReference type="NCBI Taxonomy" id="395598"/>
    <lineage>
        <taxon>Bacteria</taxon>
        <taxon>Pseudomonadati</taxon>
        <taxon>Pseudomonadota</taxon>
        <taxon>Gammaproteobacteria</taxon>
        <taxon>Pseudomonadales</taxon>
        <taxon>Pseudomonadaceae</taxon>
        <taxon>Pseudomonas</taxon>
    </lineage>
</organism>
<dbReference type="GO" id="GO:0008970">
    <property type="term" value="F:phospholipase A1 activity"/>
    <property type="evidence" value="ECO:0007669"/>
    <property type="project" value="TreeGrafter"/>
</dbReference>
<evidence type="ECO:0000256" key="3">
    <source>
        <dbReference type="ARBA" id="ARBA00023098"/>
    </source>
</evidence>
<evidence type="ECO:0000313" key="8">
    <source>
        <dbReference type="Proteomes" id="UP000186756"/>
    </source>
</evidence>
<evidence type="ECO:0000256" key="2">
    <source>
        <dbReference type="ARBA" id="ARBA00022801"/>
    </source>
</evidence>
<dbReference type="GO" id="GO:0004623">
    <property type="term" value="F:phospholipase A2 activity"/>
    <property type="evidence" value="ECO:0007669"/>
    <property type="project" value="TreeGrafter"/>
</dbReference>
<dbReference type="EMBL" id="LT629709">
    <property type="protein sequence ID" value="SDP54728.1"/>
    <property type="molecule type" value="Genomic_DNA"/>
</dbReference>
<dbReference type="Pfam" id="PF04970">
    <property type="entry name" value="LRAT"/>
    <property type="match status" value="1"/>
</dbReference>
<dbReference type="GO" id="GO:0005737">
    <property type="term" value="C:cytoplasm"/>
    <property type="evidence" value="ECO:0007669"/>
    <property type="project" value="TreeGrafter"/>
</dbReference>
<dbReference type="EMBL" id="VZPS01000026">
    <property type="protein sequence ID" value="KAB0480995.1"/>
    <property type="molecule type" value="Genomic_DNA"/>
</dbReference>
<reference evidence="5 10" key="4">
    <citation type="submission" date="2019-09" db="EMBL/GenBank/DDBJ databases">
        <title>Draft genome sequences of 48 bacterial type strains from the CCUG.</title>
        <authorList>
            <person name="Tunovic T."/>
            <person name="Pineiro-Iglesias B."/>
            <person name="Unosson C."/>
            <person name="Inganas E."/>
            <person name="Ohlen M."/>
            <person name="Cardew S."/>
            <person name="Jensie-Markopoulos S."/>
            <person name="Salva-Serra F."/>
            <person name="Jaen-Luchoro D."/>
            <person name="Karlsson R."/>
            <person name="Svensson-Stadler L."/>
            <person name="Chun J."/>
            <person name="Moore E."/>
        </authorList>
    </citation>
    <scope>NUCLEOTIDE SEQUENCE [LARGE SCALE GENOMIC DNA]</scope>
    <source>
        <strain evidence="5 10">CCUG 53116</strain>
    </source>
</reference>
<name>A0A1H0TM61_PSERE</name>
<dbReference type="Proteomes" id="UP000198549">
    <property type="component" value="Chromosome I"/>
</dbReference>
<dbReference type="PROSITE" id="PS51934">
    <property type="entry name" value="LRAT"/>
    <property type="match status" value="1"/>
</dbReference>
<protein>
    <submittedName>
        <fullName evidence="5 7">Lecithin retinol acyltransferase</fullName>
    </submittedName>
</protein>
<keyword evidence="1 7" id="KW-0808">Transferase</keyword>
<gene>
    <name evidence="6" type="ORF">BVK86_25155</name>
    <name evidence="5" type="ORF">F7R15_26295</name>
    <name evidence="7" type="ORF">SAMN04490202_4796</name>
</gene>
<keyword evidence="8" id="KW-1185">Reference proteome</keyword>
<dbReference type="InterPro" id="IPR007053">
    <property type="entry name" value="LRAT_dom"/>
</dbReference>
<dbReference type="Proteomes" id="UP000186756">
    <property type="component" value="Unassembled WGS sequence"/>
</dbReference>
<dbReference type="EMBL" id="MSTQ01000022">
    <property type="protein sequence ID" value="OLT99569.1"/>
    <property type="molecule type" value="Genomic_DNA"/>
</dbReference>
<dbReference type="Gene3D" id="3.90.1720.10">
    <property type="entry name" value="endopeptidase domain like (from Nostoc punctiforme)"/>
    <property type="match status" value="1"/>
</dbReference>
<evidence type="ECO:0000313" key="9">
    <source>
        <dbReference type="Proteomes" id="UP000198549"/>
    </source>
</evidence>
<dbReference type="AlphaFoldDB" id="A0A1H0TM61"/>
<keyword evidence="3" id="KW-0443">Lipid metabolism</keyword>
<dbReference type="InterPro" id="IPR051496">
    <property type="entry name" value="H-rev107_PLA/AT"/>
</dbReference>
<dbReference type="GO" id="GO:0016410">
    <property type="term" value="F:N-acyltransferase activity"/>
    <property type="evidence" value="ECO:0007669"/>
    <property type="project" value="TreeGrafter"/>
</dbReference>